<dbReference type="Proteomes" id="UP000602284">
    <property type="component" value="Unassembled WGS sequence"/>
</dbReference>
<accession>A0ABS1JBW9</accession>
<evidence type="ECO:0000313" key="6">
    <source>
        <dbReference type="EMBL" id="MBL0387761.1"/>
    </source>
</evidence>
<evidence type="ECO:0000256" key="4">
    <source>
        <dbReference type="PROSITE-ProRule" id="PRU01091"/>
    </source>
</evidence>
<name>A0ABS1JBW9_9BACL</name>
<keyword evidence="1" id="KW-0805">Transcription regulation</keyword>
<dbReference type="InterPro" id="IPR016032">
    <property type="entry name" value="Sig_transdc_resp-reg_C-effctor"/>
</dbReference>
<keyword evidence="2 4" id="KW-0238">DNA-binding</keyword>
<dbReference type="PROSITE" id="PS51755">
    <property type="entry name" value="OMPR_PHOB"/>
    <property type="match status" value="1"/>
</dbReference>
<comment type="caution">
    <text evidence="6">The sequence shown here is derived from an EMBL/GenBank/DDBJ whole genome shotgun (WGS) entry which is preliminary data.</text>
</comment>
<gene>
    <name evidence="6" type="ORF">JJB07_14060</name>
</gene>
<evidence type="ECO:0000259" key="5">
    <source>
        <dbReference type="PROSITE" id="PS51755"/>
    </source>
</evidence>
<dbReference type="CDD" id="cd00383">
    <property type="entry name" value="trans_reg_C"/>
    <property type="match status" value="1"/>
</dbReference>
<keyword evidence="7" id="KW-1185">Reference proteome</keyword>
<evidence type="ECO:0000256" key="2">
    <source>
        <dbReference type="ARBA" id="ARBA00023125"/>
    </source>
</evidence>
<feature type="DNA-binding region" description="OmpR/PhoB-type" evidence="4">
    <location>
        <begin position="1"/>
        <end position="93"/>
    </location>
</feature>
<evidence type="ECO:0000256" key="3">
    <source>
        <dbReference type="ARBA" id="ARBA00023163"/>
    </source>
</evidence>
<dbReference type="InterPro" id="IPR036388">
    <property type="entry name" value="WH-like_DNA-bd_sf"/>
</dbReference>
<organism evidence="6 7">
    <name type="scientific">Tumebacillus amylolyticus</name>
    <dbReference type="NCBI Taxonomy" id="2801339"/>
    <lineage>
        <taxon>Bacteria</taxon>
        <taxon>Bacillati</taxon>
        <taxon>Bacillota</taxon>
        <taxon>Bacilli</taxon>
        <taxon>Bacillales</taxon>
        <taxon>Alicyclobacillaceae</taxon>
        <taxon>Tumebacillus</taxon>
    </lineage>
</organism>
<dbReference type="SMART" id="SM00862">
    <property type="entry name" value="Trans_reg_C"/>
    <property type="match status" value="1"/>
</dbReference>
<dbReference type="InterPro" id="IPR001867">
    <property type="entry name" value="OmpR/PhoB-type_DNA-bd"/>
</dbReference>
<protein>
    <submittedName>
        <fullName evidence="6">Winged helix-turn-helix transcriptional regulator</fullName>
    </submittedName>
</protein>
<evidence type="ECO:0000313" key="7">
    <source>
        <dbReference type="Proteomes" id="UP000602284"/>
    </source>
</evidence>
<dbReference type="EMBL" id="JAEQNB010000004">
    <property type="protein sequence ID" value="MBL0387761.1"/>
    <property type="molecule type" value="Genomic_DNA"/>
</dbReference>
<evidence type="ECO:0000256" key="1">
    <source>
        <dbReference type="ARBA" id="ARBA00023015"/>
    </source>
</evidence>
<dbReference type="Pfam" id="PF00486">
    <property type="entry name" value="Trans_reg_C"/>
    <property type="match status" value="1"/>
</dbReference>
<dbReference type="RefSeq" id="WP_201636069.1">
    <property type="nucleotide sequence ID" value="NZ_JAEQNB010000004.1"/>
</dbReference>
<proteinExistence type="predicted"/>
<sequence>MSHLQFQPDFLSVSYKGLTLALLPKEYALLDFLYQNRGHAFTREELLDRVWPLETPIDRTVDDHVYRLRKKMKPWADVVSLDTVRSIGYRLTVKDVRPMTVMPSHQDAELKEFAAKMLHKYHLFGQGDAIQMLYQQQKVLGIELDPFYEIYVRFISGDLMWLAEATNVPIENRLYLLLITYVLAGENPQEAVDFIERAFASGLLPEKHRQELYILDMLFPMMMAGQVEQALERFEKVSYPTIEEQGWERGFLMPTLLAESAAFFLTGQYERLEAQLDRVEAMIQEAPYLRESGYYRLARGVWEIHNGRKAVGKATLDEGFDILRQSKFVPQYLLFLRKAVFFFEKHLDEPELYREYRALWKDACKQYRLEEVAGKIRETLRKILS</sequence>
<reference evidence="6 7" key="1">
    <citation type="submission" date="2021-01" db="EMBL/GenBank/DDBJ databases">
        <title>Tumebacillus sp. strain ITR2 16S ribosomal RNA gene Genome sequencing and assembly.</title>
        <authorList>
            <person name="Kang M."/>
        </authorList>
    </citation>
    <scope>NUCLEOTIDE SEQUENCE [LARGE SCALE GENOMIC DNA]</scope>
    <source>
        <strain evidence="6 7">ITR2</strain>
    </source>
</reference>
<keyword evidence="3" id="KW-0804">Transcription</keyword>
<feature type="domain" description="OmpR/PhoB-type" evidence="5">
    <location>
        <begin position="1"/>
        <end position="93"/>
    </location>
</feature>
<dbReference type="SUPFAM" id="SSF46894">
    <property type="entry name" value="C-terminal effector domain of the bipartite response regulators"/>
    <property type="match status" value="1"/>
</dbReference>
<dbReference type="Gene3D" id="1.10.10.10">
    <property type="entry name" value="Winged helix-like DNA-binding domain superfamily/Winged helix DNA-binding domain"/>
    <property type="match status" value="1"/>
</dbReference>